<dbReference type="RefSeq" id="WP_247029095.1">
    <property type="nucleotide sequence ID" value="NZ_JALKCH010000006.1"/>
</dbReference>
<dbReference type="Proteomes" id="UP001203284">
    <property type="component" value="Unassembled WGS sequence"/>
</dbReference>
<evidence type="ECO:0008006" key="4">
    <source>
        <dbReference type="Google" id="ProtNLM"/>
    </source>
</evidence>
<comment type="caution">
    <text evidence="2">The sequence shown here is derived from an EMBL/GenBank/DDBJ whole genome shotgun (WGS) entry which is preliminary data.</text>
</comment>
<organism evidence="2 3">
    <name type="scientific">Ancylobacter crimeensis</name>
    <dbReference type="NCBI Taxonomy" id="2579147"/>
    <lineage>
        <taxon>Bacteria</taxon>
        <taxon>Pseudomonadati</taxon>
        <taxon>Pseudomonadota</taxon>
        <taxon>Alphaproteobacteria</taxon>
        <taxon>Hyphomicrobiales</taxon>
        <taxon>Xanthobacteraceae</taxon>
        <taxon>Ancylobacter</taxon>
    </lineage>
</organism>
<accession>A0ABT0DBP2</accession>
<keyword evidence="3" id="KW-1185">Reference proteome</keyword>
<feature type="transmembrane region" description="Helical" evidence="1">
    <location>
        <begin position="33"/>
        <end position="54"/>
    </location>
</feature>
<evidence type="ECO:0000256" key="1">
    <source>
        <dbReference type="SAM" id="Phobius"/>
    </source>
</evidence>
<gene>
    <name evidence="2" type="ORF">MWN34_10695</name>
</gene>
<keyword evidence="1" id="KW-0472">Membrane</keyword>
<proteinExistence type="predicted"/>
<sequence>MENVFDSIGNALKSAGEGSHGLARGLEYVTGNATAAALFALFLWFALSLIRGAAGARHFTLYGNSIRLLGGAGLVGLALLAVYEAIIEPPPIAATPEDRALVYKGLTGKDFVEPSAVLTTSENLIKWVSFFKWYALVFVIMVVVGSIVVKSGQLFARMAKARDSHRSPE</sequence>
<name>A0ABT0DBP2_9HYPH</name>
<feature type="transmembrane region" description="Helical" evidence="1">
    <location>
        <begin position="66"/>
        <end position="86"/>
    </location>
</feature>
<keyword evidence="1" id="KW-0812">Transmembrane</keyword>
<dbReference type="EMBL" id="JALKCH010000006">
    <property type="protein sequence ID" value="MCK0197380.1"/>
    <property type="molecule type" value="Genomic_DNA"/>
</dbReference>
<evidence type="ECO:0000313" key="2">
    <source>
        <dbReference type="EMBL" id="MCK0197380.1"/>
    </source>
</evidence>
<feature type="transmembrane region" description="Helical" evidence="1">
    <location>
        <begin position="133"/>
        <end position="156"/>
    </location>
</feature>
<keyword evidence="1" id="KW-1133">Transmembrane helix</keyword>
<reference evidence="2 3" key="1">
    <citation type="submission" date="2022-04" db="EMBL/GenBank/DDBJ databases">
        <authorList>
            <person name="Grouzdev D.S."/>
            <person name="Pantiukh K.S."/>
            <person name="Krutkina M.S."/>
        </authorList>
    </citation>
    <scope>NUCLEOTIDE SEQUENCE [LARGE SCALE GENOMIC DNA]</scope>
    <source>
        <strain evidence="2 3">6x-1</strain>
    </source>
</reference>
<protein>
    <recommendedName>
        <fullName evidence="4">Conjugal transfer protein TrbL</fullName>
    </recommendedName>
</protein>
<evidence type="ECO:0000313" key="3">
    <source>
        <dbReference type="Proteomes" id="UP001203284"/>
    </source>
</evidence>